<evidence type="ECO:0000313" key="2">
    <source>
        <dbReference type="Proteomes" id="UP000035425"/>
    </source>
</evidence>
<proteinExistence type="predicted"/>
<dbReference type="EMBL" id="JWIO01000069">
    <property type="protein sequence ID" value="KLL09637.1"/>
    <property type="molecule type" value="Genomic_DNA"/>
</dbReference>
<dbReference type="RefSeq" id="WP_047225182.1">
    <property type="nucleotide sequence ID" value="NZ_JWIO01000069.1"/>
</dbReference>
<organism evidence="1 2">
    <name type="scientific">Protofrankia coriariae</name>
    <dbReference type="NCBI Taxonomy" id="1562887"/>
    <lineage>
        <taxon>Bacteria</taxon>
        <taxon>Bacillati</taxon>
        <taxon>Actinomycetota</taxon>
        <taxon>Actinomycetes</taxon>
        <taxon>Frankiales</taxon>
        <taxon>Frankiaceae</taxon>
        <taxon>Protofrankia</taxon>
    </lineage>
</organism>
<evidence type="ECO:0000313" key="1">
    <source>
        <dbReference type="EMBL" id="KLL09637.1"/>
    </source>
</evidence>
<protein>
    <submittedName>
        <fullName evidence="1">Uncharacterized protein</fullName>
    </submittedName>
</protein>
<keyword evidence="2" id="KW-1185">Reference proteome</keyword>
<gene>
    <name evidence="1" type="ORF">FrCorBMG51_23520</name>
</gene>
<reference evidence="1 2" key="1">
    <citation type="submission" date="2014-12" db="EMBL/GenBank/DDBJ databases">
        <title>Frankia sp. BMG5.1 draft genome.</title>
        <authorList>
            <person name="Gtari M."/>
            <person name="Ghodhbane-Gtari F."/>
            <person name="Nouioui I."/>
            <person name="Ktari A."/>
            <person name="Hezbri K."/>
            <person name="Mimouni W."/>
            <person name="Sbissi I."/>
            <person name="Ayari A."/>
            <person name="Yamanaka T."/>
            <person name="Normand P."/>
            <person name="Tisa L.S."/>
            <person name="Boudabous A."/>
        </authorList>
    </citation>
    <scope>NUCLEOTIDE SEQUENCE [LARGE SCALE GENOMIC DNA]</scope>
    <source>
        <strain evidence="1 2">BMG5.1</strain>
    </source>
</reference>
<sequence length="60" mass="5999">MSGTLLQPRAQLVEVVGVFWALASIGRAAGRSAPVRGVVQPAGGSGSVASQLISVTPALR</sequence>
<dbReference type="Proteomes" id="UP000035425">
    <property type="component" value="Unassembled WGS sequence"/>
</dbReference>
<comment type="caution">
    <text evidence="1">The sequence shown here is derived from an EMBL/GenBank/DDBJ whole genome shotgun (WGS) entry which is preliminary data.</text>
</comment>
<name>A0ABR5EYU1_9ACTN</name>
<accession>A0ABR5EYU1</accession>